<evidence type="ECO:0000313" key="1">
    <source>
        <dbReference type="EMBL" id="QLJ13075.1"/>
    </source>
</evidence>
<dbReference type="Pfam" id="PF14424">
    <property type="entry name" value="Toxin-deaminase"/>
    <property type="match status" value="1"/>
</dbReference>
<dbReference type="RefSeq" id="WP_180688659.1">
    <property type="nucleotide sequence ID" value="NZ_CP059052.1"/>
</dbReference>
<sequence>MSSITDAADLLARIDTLDAESVRLHSDLSGPMDLATSLREHFNQALGFTDLFPVDLSDHDLHQQLTEAFAREPAREHFNRTLRRPAGSQVEANLVATLQAKLAHIVITATDASLIAELSEGLPYPWPYASCSLAQALWARRVCLTQRDCFVAAALLLYPSLPTTPRPPRSPSRPLVLDNYLDLPTLAEHLLKPPAGVHLAVHLFTSLGATVYAQGRRYRPPTAREREAGVTPDQNGKAFLPGPALNAPAAQALDALLHSSMFTQWAGELAASAEWDASSDHLALAEQTLIDVLYPPDDRQPGLIMAFDLFSPDNATLPVEEIRLDLINSVQIRLACTPAIAQLAGELLMRRFAPELLLSGYPADFNFEPDLRWASIRQGALILSARQQPMTFDNAEEVMRQALLENDPVPEEALRQTLAVWAPLRGSFELPPPWSHQQWQLALHRYLAVRDVESLNDLPDRFEEARRQLLQSRIAPESRNADGQVHLLMYLDHGAGYRSNPRLPDVTAWYEVAFGVWEQRAINVYQAILHRCLSHLPEDIKDRLRDGPWTAYAVTWPIYVGPDNRPEYGSSPRADWHMQTATQGFVVHAPGTEGDWLYELFPERLHWQAHFIARTAPTRLAEQLTLLYSEYNQSQLPWIAADFPALRQVLIAPTQDRLDSLARHYASDIALGNRDALHALGKGATPHEQFLARRQSVSTGRYLQRLFSNLIPGLSCLNPEDGSDALACVLDIAALKGAAVTLGGRAFKPLAKLPGVLGQSANTARLNAARAARRWSSIPVTPDFSERLTPPKRWRSAPELTTVAPESRELMTQRRVLPGQTPDAVLLDQIPGSHGPVPHELPETATLIPRDNATVDAIIHGAAYRLQPPNTSGLVRRVAHEPLLGQPPTEVRPPYPGGEARMALSFSPLPNDAGTPVFGQHVSHAFQTVRIEPVPIRYRPQHTRFDIWAQVMVREGKVVVHAPNHPRRLKPLPVEETQLRLGVISPPVYHRRIVVDPSPELRFGLPADMPIEQVRQITEYCPPVRLGGLARTIPDRRTLRGALIDWRGEQWLIVEADLGVFYGAPHQPWAWQTRLLDAPALPASLPHPPRGLRRRFERITDHEAIERYLEISETYRIVAERPNLQRDVDNVVRLLRDWIEQGRTWQLRHPSRFLQFIEAMESRLLPEYARNILTQSAAQDALAGPASRGIAALNREIVPIWRQFHSTSAADRQHILGVLDDLLPARGATTPYTPAAGAQSLDDNAMAALRQHLYPVNLAFASVTLKDHSRVVFFALSGSPGRRALHIIPTPRLTPAVDYVDARQINQFFPPDPRFTELPILRRADFLWTRVHKRHLDAERHIASALNRRLLHRHTEVERIDVFTMLDSCRSCGGFVLPRLRLDYPQAEFSVTWMLDYTN</sequence>
<organism evidence="1 2">
    <name type="scientific">Pseudomonas putida</name>
    <name type="common">Arthrobacter siderocapsulatus</name>
    <dbReference type="NCBI Taxonomy" id="303"/>
    <lineage>
        <taxon>Bacteria</taxon>
        <taxon>Pseudomonadati</taxon>
        <taxon>Pseudomonadota</taxon>
        <taxon>Gammaproteobacteria</taxon>
        <taxon>Pseudomonadales</taxon>
        <taxon>Pseudomonadaceae</taxon>
        <taxon>Pseudomonas</taxon>
    </lineage>
</organism>
<name>A0A7D5ZQX1_PSEPU</name>
<gene>
    <name evidence="1" type="ORF">H0H12_21910</name>
</gene>
<reference evidence="1 2" key="1">
    <citation type="journal article" date="2009" name="Mikrobiologiia">
        <title>[Phenanthren biodegradation and interaction of Pseudomonas putida BS3701 and Burkholderia sp.BS3702 in plant rhizosphere].</title>
        <authorList>
            <person name="Ovchinnikova A.A."/>
            <person name="Vetrova A.A."/>
            <person name="Filonov A.E."/>
            <person name="Boronin A.M."/>
        </authorList>
    </citation>
    <scope>NUCLEOTIDE SEQUENCE [LARGE SCALE GENOMIC DNA]</scope>
    <source>
        <strain evidence="1 2">BS3701</strain>
    </source>
</reference>
<protein>
    <submittedName>
        <fullName evidence="1">Uncharacterized protein</fullName>
    </submittedName>
</protein>
<dbReference type="Proteomes" id="UP000510934">
    <property type="component" value="Chromosome"/>
</dbReference>
<proteinExistence type="predicted"/>
<evidence type="ECO:0000313" key="2">
    <source>
        <dbReference type="Proteomes" id="UP000510934"/>
    </source>
</evidence>
<dbReference type="EMBL" id="CP059052">
    <property type="protein sequence ID" value="QLJ13075.1"/>
    <property type="molecule type" value="Genomic_DNA"/>
</dbReference>
<accession>A0A7D5ZQX1</accession>
<dbReference type="InterPro" id="IPR032721">
    <property type="entry name" value="Toxin-deaminase"/>
</dbReference>